<gene>
    <name evidence="1" type="ORF">BV25DRAFT_1321242</name>
</gene>
<evidence type="ECO:0000313" key="1">
    <source>
        <dbReference type="EMBL" id="KAI0057950.1"/>
    </source>
</evidence>
<organism evidence="1 2">
    <name type="scientific">Artomyces pyxidatus</name>
    <dbReference type="NCBI Taxonomy" id="48021"/>
    <lineage>
        <taxon>Eukaryota</taxon>
        <taxon>Fungi</taxon>
        <taxon>Dikarya</taxon>
        <taxon>Basidiomycota</taxon>
        <taxon>Agaricomycotina</taxon>
        <taxon>Agaricomycetes</taxon>
        <taxon>Russulales</taxon>
        <taxon>Auriscalpiaceae</taxon>
        <taxon>Artomyces</taxon>
    </lineage>
</organism>
<keyword evidence="2" id="KW-1185">Reference proteome</keyword>
<name>A0ACB8SNF2_9AGAM</name>
<protein>
    <submittedName>
        <fullName evidence="1">Uncharacterized protein</fullName>
    </submittedName>
</protein>
<dbReference type="EMBL" id="MU277240">
    <property type="protein sequence ID" value="KAI0057950.1"/>
    <property type="molecule type" value="Genomic_DNA"/>
</dbReference>
<reference evidence="1" key="2">
    <citation type="journal article" date="2022" name="New Phytol.">
        <title>Evolutionary transition to the ectomycorrhizal habit in the genomes of a hyperdiverse lineage of mushroom-forming fungi.</title>
        <authorList>
            <person name="Looney B."/>
            <person name="Miyauchi S."/>
            <person name="Morin E."/>
            <person name="Drula E."/>
            <person name="Courty P.E."/>
            <person name="Kohler A."/>
            <person name="Kuo A."/>
            <person name="LaButti K."/>
            <person name="Pangilinan J."/>
            <person name="Lipzen A."/>
            <person name="Riley R."/>
            <person name="Andreopoulos W."/>
            <person name="He G."/>
            <person name="Johnson J."/>
            <person name="Nolan M."/>
            <person name="Tritt A."/>
            <person name="Barry K.W."/>
            <person name="Grigoriev I.V."/>
            <person name="Nagy L.G."/>
            <person name="Hibbett D."/>
            <person name="Henrissat B."/>
            <person name="Matheny P.B."/>
            <person name="Labbe J."/>
            <person name="Martin F.M."/>
        </authorList>
    </citation>
    <scope>NUCLEOTIDE SEQUENCE</scope>
    <source>
        <strain evidence="1">HHB10654</strain>
    </source>
</reference>
<accession>A0ACB8SNF2</accession>
<evidence type="ECO:0000313" key="2">
    <source>
        <dbReference type="Proteomes" id="UP000814140"/>
    </source>
</evidence>
<comment type="caution">
    <text evidence="1">The sequence shown here is derived from an EMBL/GenBank/DDBJ whole genome shotgun (WGS) entry which is preliminary data.</text>
</comment>
<sequence>MPLTSPNGLWTTALALFLTRARDVWTSQCFGGVSKVISRDRVGGGGRANQVYLVSLSDGVQIVARLGFPFPYSVHCGEAFEIQEEDDRARIPYRLLSEVEIIRYVAVHTQHIFTPSTATPPALLMRFTPCNNTSRETFWLNAGFR</sequence>
<reference evidence="1" key="1">
    <citation type="submission" date="2021-03" db="EMBL/GenBank/DDBJ databases">
        <authorList>
            <consortium name="DOE Joint Genome Institute"/>
            <person name="Ahrendt S."/>
            <person name="Looney B.P."/>
            <person name="Miyauchi S."/>
            <person name="Morin E."/>
            <person name="Drula E."/>
            <person name="Courty P.E."/>
            <person name="Chicoki N."/>
            <person name="Fauchery L."/>
            <person name="Kohler A."/>
            <person name="Kuo A."/>
            <person name="Labutti K."/>
            <person name="Pangilinan J."/>
            <person name="Lipzen A."/>
            <person name="Riley R."/>
            <person name="Andreopoulos W."/>
            <person name="He G."/>
            <person name="Johnson J."/>
            <person name="Barry K.W."/>
            <person name="Grigoriev I.V."/>
            <person name="Nagy L."/>
            <person name="Hibbett D."/>
            <person name="Henrissat B."/>
            <person name="Matheny P.B."/>
            <person name="Labbe J."/>
            <person name="Martin F."/>
        </authorList>
    </citation>
    <scope>NUCLEOTIDE SEQUENCE</scope>
    <source>
        <strain evidence="1">HHB10654</strain>
    </source>
</reference>
<proteinExistence type="predicted"/>
<dbReference type="Proteomes" id="UP000814140">
    <property type="component" value="Unassembled WGS sequence"/>
</dbReference>